<keyword evidence="1" id="KW-0472">Membrane</keyword>
<evidence type="ECO:0000313" key="2">
    <source>
        <dbReference type="EMBL" id="MFD1524328.1"/>
    </source>
</evidence>
<reference evidence="3" key="1">
    <citation type="journal article" date="2019" name="Int. J. Syst. Evol. Microbiol.">
        <title>The Global Catalogue of Microorganisms (GCM) 10K type strain sequencing project: providing services to taxonomists for standard genome sequencing and annotation.</title>
        <authorList>
            <consortium name="The Broad Institute Genomics Platform"/>
            <consortium name="The Broad Institute Genome Sequencing Center for Infectious Disease"/>
            <person name="Wu L."/>
            <person name="Ma J."/>
        </authorList>
    </citation>
    <scope>NUCLEOTIDE SEQUENCE [LARGE SCALE GENOMIC DNA]</scope>
    <source>
        <strain evidence="3">CCM 7043</strain>
    </source>
</reference>
<comment type="caution">
    <text evidence="2">The sequence shown here is derived from an EMBL/GenBank/DDBJ whole genome shotgun (WGS) entry which is preliminary data.</text>
</comment>
<dbReference type="InterPro" id="IPR036259">
    <property type="entry name" value="MFS_trans_sf"/>
</dbReference>
<evidence type="ECO:0008006" key="4">
    <source>
        <dbReference type="Google" id="ProtNLM"/>
    </source>
</evidence>
<keyword evidence="1" id="KW-0812">Transmembrane</keyword>
<keyword evidence="1" id="KW-1133">Transmembrane helix</keyword>
<gene>
    <name evidence="2" type="ORF">ACFSJD_43045</name>
</gene>
<accession>A0ABW4FB65</accession>
<dbReference type="EMBL" id="JBHUCO010000081">
    <property type="protein sequence ID" value="MFD1524328.1"/>
    <property type="molecule type" value="Genomic_DNA"/>
</dbReference>
<evidence type="ECO:0000313" key="3">
    <source>
        <dbReference type="Proteomes" id="UP001597114"/>
    </source>
</evidence>
<proteinExistence type="predicted"/>
<dbReference type="RefSeq" id="WP_344725135.1">
    <property type="nucleotide sequence ID" value="NZ_BAAAUS010000029.1"/>
</dbReference>
<sequence length="100" mass="10487">MIIARAGKPFGRYWTATFLADFSDGIRMTAFPLLAVSLTSAPLAVVAVIAIQALPWLLVGPGVGVLVDRSICAGSCSSSTLRACRIGGLPTARPRRLDDT</sequence>
<feature type="transmembrane region" description="Helical" evidence="1">
    <location>
        <begin position="33"/>
        <end position="58"/>
    </location>
</feature>
<name>A0ABW4FB65_9PSEU</name>
<keyword evidence="3" id="KW-1185">Reference proteome</keyword>
<protein>
    <recommendedName>
        <fullName evidence="4">MFS transporter</fullName>
    </recommendedName>
</protein>
<evidence type="ECO:0000256" key="1">
    <source>
        <dbReference type="SAM" id="Phobius"/>
    </source>
</evidence>
<dbReference type="Proteomes" id="UP001597114">
    <property type="component" value="Unassembled WGS sequence"/>
</dbReference>
<dbReference type="SUPFAM" id="SSF103473">
    <property type="entry name" value="MFS general substrate transporter"/>
    <property type="match status" value="1"/>
</dbReference>
<organism evidence="2 3">
    <name type="scientific">Pseudonocardia yunnanensis</name>
    <dbReference type="NCBI Taxonomy" id="58107"/>
    <lineage>
        <taxon>Bacteria</taxon>
        <taxon>Bacillati</taxon>
        <taxon>Actinomycetota</taxon>
        <taxon>Actinomycetes</taxon>
        <taxon>Pseudonocardiales</taxon>
        <taxon>Pseudonocardiaceae</taxon>
        <taxon>Pseudonocardia</taxon>
    </lineage>
</organism>